<evidence type="ECO:0000313" key="1">
    <source>
        <dbReference type="EMBL" id="MCO1619171.1"/>
    </source>
</evidence>
<organism evidence="1 2">
    <name type="scientific">Pseudomonas putida</name>
    <name type="common">Arthrobacter siderocapsulatus</name>
    <dbReference type="NCBI Taxonomy" id="303"/>
    <lineage>
        <taxon>Bacteria</taxon>
        <taxon>Pseudomonadati</taxon>
        <taxon>Pseudomonadota</taxon>
        <taxon>Gammaproteobacteria</taxon>
        <taxon>Pseudomonadales</taxon>
        <taxon>Pseudomonadaceae</taxon>
        <taxon>Pseudomonas</taxon>
    </lineage>
</organism>
<proteinExistence type="predicted"/>
<reference evidence="1" key="2">
    <citation type="submission" date="2023-08" db="EMBL/GenBank/DDBJ databases">
        <title>Isolation, Identification, Denitrification Characteristics of A Highly Efficient Aerobic Denitrifying Bacterial Strain DS2.</title>
        <authorList>
            <person name="Wang H."/>
        </authorList>
    </citation>
    <scope>NUCLEOTIDE SEQUENCE</scope>
    <source>
        <strain evidence="1">DS2</strain>
    </source>
</reference>
<dbReference type="AlphaFoldDB" id="A0AAW5HAN3"/>
<accession>A0AAW5HAN3</accession>
<dbReference type="EMBL" id="JAMHFX010000041">
    <property type="protein sequence ID" value="MCO1619171.1"/>
    <property type="molecule type" value="Genomic_DNA"/>
</dbReference>
<sequence>MSGPKVVRIVTREEIIALCEGHLRRLDQAVARWEAQAEKLGQLSEQERAATRARQARLRALLTEDQYQALQKAVPIEIEHLRRDQLAREERAIRQATEQRQHQRRMKENAALLLKALISRTDTAPQVVQALKKLADGAPLDNAEQLLAQGFAQLSSSNEAQTLDEQQRALAQRLKDEAPTPNLTTWLAARAQATRDPRLQQIDRHIAELHLLQGTACAEPFVQALARAEAQPQVQQRNLLLDSLVIELADKSRDFQLSRDSLAKLHELANEVQTRLGAGNEALLEQVRLCTTTSPPATVSELTSRCEALLAVHVQAQAALARREAMLKGLAELGYEVREGMTTAWADAGKIVLRKSATPGYGVELGGKAENGRMQVRAVALSRDRDTQRDKDIETIWCNEFGRLQAMLQGNGSELLIERAMGVGETPLKEVFGAEDEDMAAAGQLRTKSS</sequence>
<dbReference type="RefSeq" id="WP_252458345.1">
    <property type="nucleotide sequence ID" value="NZ_JAMHFX010000041.1"/>
</dbReference>
<evidence type="ECO:0000313" key="2">
    <source>
        <dbReference type="Proteomes" id="UP001202943"/>
    </source>
</evidence>
<reference evidence="1" key="1">
    <citation type="submission" date="2022-05" db="EMBL/GenBank/DDBJ databases">
        <authorList>
            <person name="Yi M."/>
        </authorList>
    </citation>
    <scope>NUCLEOTIDE SEQUENCE</scope>
    <source>
        <strain evidence="1">DS2</strain>
    </source>
</reference>
<comment type="caution">
    <text evidence="1">The sequence shown here is derived from an EMBL/GenBank/DDBJ whole genome shotgun (WGS) entry which is preliminary data.</text>
</comment>
<gene>
    <name evidence="1" type="ORF">M8C81_00965</name>
</gene>
<name>A0AAW5HAN3_PSEPU</name>
<dbReference type="Proteomes" id="UP001202943">
    <property type="component" value="Unassembled WGS sequence"/>
</dbReference>
<protein>
    <submittedName>
        <fullName evidence="1">Uncharacterized protein</fullName>
    </submittedName>
</protein>